<dbReference type="Proteomes" id="UP000218785">
    <property type="component" value="Chromosome"/>
</dbReference>
<organism evidence="1 2">
    <name type="scientific">Tolypothrix tenuis PCC 7101</name>
    <dbReference type="NCBI Taxonomy" id="231146"/>
    <lineage>
        <taxon>Bacteria</taxon>
        <taxon>Bacillati</taxon>
        <taxon>Cyanobacteriota</taxon>
        <taxon>Cyanophyceae</taxon>
        <taxon>Nostocales</taxon>
        <taxon>Tolypothrichaceae</taxon>
        <taxon>Tolypothrix</taxon>
    </lineage>
</organism>
<protein>
    <submittedName>
        <fullName evidence="1">Uncharacterized protein</fullName>
    </submittedName>
</protein>
<evidence type="ECO:0000313" key="2">
    <source>
        <dbReference type="Proteomes" id="UP000218785"/>
    </source>
</evidence>
<dbReference type="EMBL" id="AP018248">
    <property type="protein sequence ID" value="BAZ00620.1"/>
    <property type="molecule type" value="Genomic_DNA"/>
</dbReference>
<proteinExistence type="predicted"/>
<name>A0A1Z4N4E8_9CYAN</name>
<dbReference type="KEGG" id="ttq:NIES37_46150"/>
<sequence>MNIQRRLDSVSASSLSLPVVKANSETLPQNTSLTANQEIPLLPQNTSLNINSELPLVSPSYQPSISAKIQEIPLVNNLSAAAETLAHHVNNETYIDNYIKPINQKLESKNIAGFESVNKSHNLDANKQHLLLRRFSKNNFSNINEQIENFRQNPTDNERLYLPIVQVDRESDSLDFEPLILANLPAITQNKDLISSKLNHQSNLSKTGDEKVSSFTHQATAIAHNNASTPTTIAANSSINSHPPPVNLINQNSVSGANTPPQINIDALVEKVERRIMRRLVIESERRGKQKWR</sequence>
<accession>A0A1Z4N4E8</accession>
<gene>
    <name evidence="1" type="ORF">NIES37_46150</name>
</gene>
<keyword evidence="2" id="KW-1185">Reference proteome</keyword>
<dbReference type="AlphaFoldDB" id="A0A1Z4N4E8"/>
<evidence type="ECO:0000313" key="1">
    <source>
        <dbReference type="EMBL" id="BAZ00620.1"/>
    </source>
</evidence>
<reference evidence="1 2" key="1">
    <citation type="submission" date="2017-06" db="EMBL/GenBank/DDBJ databases">
        <title>Genome sequencing of cyanobaciteial culture collection at National Institute for Environmental Studies (NIES).</title>
        <authorList>
            <person name="Hirose Y."/>
            <person name="Shimura Y."/>
            <person name="Fujisawa T."/>
            <person name="Nakamura Y."/>
            <person name="Kawachi M."/>
        </authorList>
    </citation>
    <scope>NUCLEOTIDE SEQUENCE [LARGE SCALE GENOMIC DNA]</scope>
    <source>
        <strain evidence="1 2">NIES-37</strain>
    </source>
</reference>